<comment type="similarity">
    <text evidence="1">Belongs to the argonaute family. Ago subfamily.</text>
</comment>
<evidence type="ECO:0000256" key="1">
    <source>
        <dbReference type="ARBA" id="ARBA00008201"/>
    </source>
</evidence>
<dbReference type="EMBL" id="OU899036">
    <property type="protein sequence ID" value="CAH1733328.1"/>
    <property type="molecule type" value="Genomic_DNA"/>
</dbReference>
<feature type="domain" description="PAZ" evidence="3">
    <location>
        <begin position="230"/>
        <end position="349"/>
    </location>
</feature>
<dbReference type="Pfam" id="PF02171">
    <property type="entry name" value="Piwi"/>
    <property type="match status" value="1"/>
</dbReference>
<dbReference type="Pfam" id="PF16486">
    <property type="entry name" value="ArgoN"/>
    <property type="match status" value="1"/>
</dbReference>
<dbReference type="Gene3D" id="3.30.420.10">
    <property type="entry name" value="Ribonuclease H-like superfamily/Ribonuclease H"/>
    <property type="match status" value="1"/>
</dbReference>
<dbReference type="InterPro" id="IPR032472">
    <property type="entry name" value="ArgoL2"/>
</dbReference>
<keyword evidence="6" id="KW-1185">Reference proteome</keyword>
<dbReference type="GO" id="GO:0003723">
    <property type="term" value="F:RNA binding"/>
    <property type="evidence" value="ECO:0007669"/>
    <property type="project" value="InterPro"/>
</dbReference>
<protein>
    <recommendedName>
        <fullName evidence="7">Protein argonaute-2</fullName>
    </recommendedName>
</protein>
<dbReference type="InterPro" id="IPR032474">
    <property type="entry name" value="Argonaute_N"/>
</dbReference>
<dbReference type="SUPFAM" id="SSF53098">
    <property type="entry name" value="Ribonuclease H-like"/>
    <property type="match status" value="1"/>
</dbReference>
<name>A0A9P0JA39_APHGO</name>
<evidence type="ECO:0000256" key="2">
    <source>
        <dbReference type="ARBA" id="ARBA00023158"/>
    </source>
</evidence>
<dbReference type="Pfam" id="PF16487">
    <property type="entry name" value="ArgoMid"/>
    <property type="match status" value="1"/>
</dbReference>
<evidence type="ECO:0008006" key="7">
    <source>
        <dbReference type="Google" id="ProtNLM"/>
    </source>
</evidence>
<evidence type="ECO:0000313" key="5">
    <source>
        <dbReference type="EMBL" id="CAH1733328.1"/>
    </source>
</evidence>
<dbReference type="InterPro" id="IPR012337">
    <property type="entry name" value="RNaseH-like_sf"/>
</dbReference>
<dbReference type="Gene3D" id="3.40.50.2300">
    <property type="match status" value="1"/>
</dbReference>
<evidence type="ECO:0000259" key="4">
    <source>
        <dbReference type="PROSITE" id="PS50822"/>
    </source>
</evidence>
<dbReference type="CDD" id="cd04657">
    <property type="entry name" value="Piwi_ago-like"/>
    <property type="match status" value="1"/>
</dbReference>
<proteinExistence type="inferred from homology"/>
<dbReference type="AlphaFoldDB" id="A0A9P0JA39"/>
<reference evidence="5" key="2">
    <citation type="submission" date="2022-10" db="EMBL/GenBank/DDBJ databases">
        <authorList>
            <consortium name="ENA_rothamsted_submissions"/>
            <consortium name="culmorum"/>
            <person name="King R."/>
        </authorList>
    </citation>
    <scope>NUCLEOTIDE SEQUENCE</scope>
</reference>
<dbReference type="SMART" id="SM00949">
    <property type="entry name" value="PAZ"/>
    <property type="match status" value="1"/>
</dbReference>
<dbReference type="InterPro" id="IPR036085">
    <property type="entry name" value="PAZ_dom_sf"/>
</dbReference>
<evidence type="ECO:0000313" key="6">
    <source>
        <dbReference type="Proteomes" id="UP001154329"/>
    </source>
</evidence>
<dbReference type="FunFam" id="3.40.50.2300:FF:000005">
    <property type="entry name" value="Protein argonaute-2"/>
    <property type="match status" value="1"/>
</dbReference>
<dbReference type="SMART" id="SM00950">
    <property type="entry name" value="Piwi"/>
    <property type="match status" value="1"/>
</dbReference>
<dbReference type="SUPFAM" id="SSF101690">
    <property type="entry name" value="PAZ domain"/>
    <property type="match status" value="1"/>
</dbReference>
<dbReference type="InterPro" id="IPR003100">
    <property type="entry name" value="PAZ_dom"/>
</dbReference>
<dbReference type="Proteomes" id="UP001154329">
    <property type="component" value="Chromosome 3"/>
</dbReference>
<dbReference type="InterPro" id="IPR045246">
    <property type="entry name" value="Piwi_ago-like"/>
</dbReference>
<feature type="domain" description="Piwi" evidence="4">
    <location>
        <begin position="524"/>
        <end position="826"/>
    </location>
</feature>
<dbReference type="PROSITE" id="PS50821">
    <property type="entry name" value="PAZ"/>
    <property type="match status" value="1"/>
</dbReference>
<dbReference type="InterPro" id="IPR014811">
    <property type="entry name" value="ArgoL1"/>
</dbReference>
<dbReference type="Pfam" id="PF16488">
    <property type="entry name" value="ArgoL2"/>
    <property type="match status" value="1"/>
</dbReference>
<dbReference type="GO" id="GO:0034587">
    <property type="term" value="P:piRNA processing"/>
    <property type="evidence" value="ECO:0007669"/>
    <property type="project" value="UniProtKB-ARBA"/>
</dbReference>
<accession>A0A9P0JA39</accession>
<organism evidence="5 6">
    <name type="scientific">Aphis gossypii</name>
    <name type="common">Cotton aphid</name>
    <dbReference type="NCBI Taxonomy" id="80765"/>
    <lineage>
        <taxon>Eukaryota</taxon>
        <taxon>Metazoa</taxon>
        <taxon>Ecdysozoa</taxon>
        <taxon>Arthropoda</taxon>
        <taxon>Hexapoda</taxon>
        <taxon>Insecta</taxon>
        <taxon>Pterygota</taxon>
        <taxon>Neoptera</taxon>
        <taxon>Paraneoptera</taxon>
        <taxon>Hemiptera</taxon>
        <taxon>Sternorrhyncha</taxon>
        <taxon>Aphidomorpha</taxon>
        <taxon>Aphidoidea</taxon>
        <taxon>Aphididae</taxon>
        <taxon>Aphidini</taxon>
        <taxon>Aphis</taxon>
        <taxon>Aphis</taxon>
    </lineage>
</organism>
<dbReference type="SMART" id="SM01163">
    <property type="entry name" value="DUF1785"/>
    <property type="match status" value="1"/>
</dbReference>
<dbReference type="Gene3D" id="2.170.260.10">
    <property type="entry name" value="paz domain"/>
    <property type="match status" value="1"/>
</dbReference>
<sequence>MDVLQPAQTASTPALQPQLVDVPVFNRPSRPNLGLKGRPIILRANHFHISMPRGFVHHYNIYIQPDNCPRMVNHEIICAMVSAYSQVFDSVRPVYDGRNNFFTKDPLPIGKDKVELEVTLPGGSKDRIFCVYIKWLSQISLFALEEALEGRTRQIPYDTIFALDVIIRYFPLMTYTPVGRSFFFPPEGNYHSLSGGREIWHGFHQSVKPSKWKLMLNIDVTATAFHKAQSMIEFMCELLNIQNIRNQRKTLSDAQILKFAKVIKGFKIEVTHCGKMRRKYKVCNVTSKSAKTLTFPLQLENGQTVACTVAKYFLDKYKIKLRYSYLPCLHVGQEHGHIYLPIEICNLIAGQPVKNLNEIETSSMIETTIINAPDREQEINSLIRQANLNNGLYLQEFGLTISNNMMEVRGRILPPPKLQYGRTLPDQKEFHVQQILPQQGFWDMRGKQFFTGVEIRIWALVCFVSQNTICENELKNFITQLQTISNEAGMPLVGEPCYCKYAKGIDSVEPMFNYLKSTFTGLQLLIIVLPGKTRVYAEVKRVGDNVLGIATQCVQAKNVTSPSFQVFSNLCLKINAKLGGINSILVPSIRSKVFNEPLLFLGASIFHPSVYDINNQSIAAVVGSMDAHPSRYTSTVLLQQYRQENIQELSSMVKDLLIMFYKSTGGFKPHRVILYRDGVTEKQFSRVLQYELAAIREACLKLEVDYKPGITYIIVQKQHHTRLFCADKKEQFGKSGNIPAGTIVDVGITHPTEFDFYLCSHQVVQGTSRPSHYYVLWDDNNFESDELQNLTYQLCYTYVRCTRSVSIPAPLYYAHLVTLRARYHLAKKEDCFKKPHKSGCGEDQTLSVVEHNIQVHAESKKVMYFA</sequence>
<dbReference type="CDD" id="cd02846">
    <property type="entry name" value="PAZ_argonaute_like"/>
    <property type="match status" value="1"/>
</dbReference>
<dbReference type="InterPro" id="IPR032473">
    <property type="entry name" value="Argonaute_Mid_dom"/>
</dbReference>
<dbReference type="Pfam" id="PF08699">
    <property type="entry name" value="ArgoL1"/>
    <property type="match status" value="1"/>
</dbReference>
<gene>
    <name evidence="5" type="ORF">APHIGO_LOCUS9658</name>
</gene>
<dbReference type="InterPro" id="IPR036397">
    <property type="entry name" value="RNaseH_sf"/>
</dbReference>
<dbReference type="InterPro" id="IPR003165">
    <property type="entry name" value="Piwi"/>
</dbReference>
<dbReference type="FunFam" id="2.170.260.10:FF:000001">
    <property type="entry name" value="Protein argonaute-2"/>
    <property type="match status" value="1"/>
</dbReference>
<reference evidence="5" key="1">
    <citation type="submission" date="2022-02" db="EMBL/GenBank/DDBJ databases">
        <authorList>
            <person name="King R."/>
        </authorList>
    </citation>
    <scope>NUCLEOTIDE SEQUENCE</scope>
</reference>
<dbReference type="Pfam" id="PF02170">
    <property type="entry name" value="PAZ"/>
    <property type="match status" value="1"/>
</dbReference>
<evidence type="ECO:0000259" key="3">
    <source>
        <dbReference type="PROSITE" id="PS50821"/>
    </source>
</evidence>
<dbReference type="PROSITE" id="PS50822">
    <property type="entry name" value="PIWI"/>
    <property type="match status" value="1"/>
</dbReference>
<dbReference type="PANTHER" id="PTHR22891">
    <property type="entry name" value="EUKARYOTIC TRANSLATION INITIATION FACTOR 2C"/>
    <property type="match status" value="1"/>
</dbReference>
<keyword evidence="2" id="KW-0943">RNA-mediated gene silencing</keyword>